<evidence type="ECO:0000259" key="2">
    <source>
        <dbReference type="PROSITE" id="PS50110"/>
    </source>
</evidence>
<dbReference type="Gene3D" id="3.30.565.10">
    <property type="entry name" value="Histidine kinase-like ATPase, C-terminal domain"/>
    <property type="match status" value="1"/>
</dbReference>
<evidence type="ECO:0000256" key="1">
    <source>
        <dbReference type="ARBA" id="ARBA00022801"/>
    </source>
</evidence>
<dbReference type="Pfam" id="PF00072">
    <property type="entry name" value="Response_reg"/>
    <property type="match status" value="1"/>
</dbReference>
<dbReference type="InterPro" id="IPR001789">
    <property type="entry name" value="Sig_transdc_resp-reg_receiver"/>
</dbReference>
<dbReference type="InterPro" id="IPR036890">
    <property type="entry name" value="HATPase_C_sf"/>
</dbReference>
<organism evidence="3">
    <name type="scientific">hydrothermal vent metagenome</name>
    <dbReference type="NCBI Taxonomy" id="652676"/>
    <lineage>
        <taxon>unclassified sequences</taxon>
        <taxon>metagenomes</taxon>
        <taxon>ecological metagenomes</taxon>
    </lineage>
</organism>
<dbReference type="InterPro" id="IPR052016">
    <property type="entry name" value="Bact_Sigma-Reg"/>
</dbReference>
<dbReference type="AlphaFoldDB" id="A0A3B0XIA5"/>
<dbReference type="InterPro" id="IPR011006">
    <property type="entry name" value="CheY-like_superfamily"/>
</dbReference>
<accession>A0A3B0XIA5</accession>
<keyword evidence="1" id="KW-0378">Hydrolase</keyword>
<dbReference type="GO" id="GO:0000160">
    <property type="term" value="P:phosphorelay signal transduction system"/>
    <property type="evidence" value="ECO:0007669"/>
    <property type="project" value="InterPro"/>
</dbReference>
<dbReference type="PANTHER" id="PTHR43156:SF2">
    <property type="entry name" value="STAGE II SPORULATION PROTEIN E"/>
    <property type="match status" value="1"/>
</dbReference>
<dbReference type="PANTHER" id="PTHR43156">
    <property type="entry name" value="STAGE II SPORULATION PROTEIN E-RELATED"/>
    <property type="match status" value="1"/>
</dbReference>
<dbReference type="GO" id="GO:0016791">
    <property type="term" value="F:phosphatase activity"/>
    <property type="evidence" value="ECO:0007669"/>
    <property type="project" value="TreeGrafter"/>
</dbReference>
<protein>
    <submittedName>
        <fullName evidence="3">Response regulator receiver modulated serine phosphatase</fullName>
    </submittedName>
</protein>
<proteinExistence type="predicted"/>
<dbReference type="SMART" id="SM00448">
    <property type="entry name" value="REC"/>
    <property type="match status" value="1"/>
</dbReference>
<dbReference type="SMART" id="SM00331">
    <property type="entry name" value="PP2C_SIG"/>
    <property type="match status" value="1"/>
</dbReference>
<dbReference type="PROSITE" id="PS50110">
    <property type="entry name" value="RESPONSE_REGULATORY"/>
    <property type="match status" value="1"/>
</dbReference>
<dbReference type="SUPFAM" id="SSF81606">
    <property type="entry name" value="PP2C-like"/>
    <property type="match status" value="1"/>
</dbReference>
<feature type="domain" description="Response regulatory" evidence="2">
    <location>
        <begin position="10"/>
        <end position="125"/>
    </location>
</feature>
<dbReference type="InterPro" id="IPR001932">
    <property type="entry name" value="PPM-type_phosphatase-like_dom"/>
</dbReference>
<gene>
    <name evidence="3" type="ORF">MNBD_GAMMA08-264</name>
</gene>
<evidence type="ECO:0000313" key="3">
    <source>
        <dbReference type="EMBL" id="VAW68055.1"/>
    </source>
</evidence>
<dbReference type="SUPFAM" id="SSF52172">
    <property type="entry name" value="CheY-like"/>
    <property type="match status" value="1"/>
</dbReference>
<dbReference type="Gene3D" id="3.40.50.2300">
    <property type="match status" value="1"/>
</dbReference>
<dbReference type="EMBL" id="UOFH01000416">
    <property type="protein sequence ID" value="VAW68055.1"/>
    <property type="molecule type" value="Genomic_DNA"/>
</dbReference>
<name>A0A3B0XIA5_9ZZZZ</name>
<sequence>MGDFSSTKKTILVVDDDLTNRLVLCSLLKESGFLSIEAVNGEEAVQAVEDNHIDIVLLDVMMPVMDGYQAAKVIKSRQTHFIPIIFLTAMTDEDSLVKCIESGGDDFLTKPYNHVLLNSKINSMLRISGLYKNIEEKNNEISERNLSMQKEMNITSKLFDKISKNDMRGEKTGLKYSMSPMSMFNGDLILTEKNQTSGLDILVGDFTGHGLSAAVGAIPVSDVFHSMTQKCFAYTDLLKEANAKLLDLLPTQMFMACVFVSVDRTNNVLSIVNAGLPDVYLYRNNKIFRTFKSKNIPLGIIKMSPSQFEVEMETLEYGDRIYVATDGIMEAHSVSGEMFGLNRLLKAMQDNTNDDDLFDTILSEVDDFSQGAAQGDDITLLDLCHLETVEYKDDTELVSEHREANNWSMEFSLDIKSLRQFDVLPYIMQGINSLQPLESGRTSVHTVLTELFANALDHGVLKLDSSMKSTPQGYMDFYQEKQNRLESYTEGNIQITLRHELSETGKGGRLSLFLIDSGEGFDYKSPELTSKNNYSGRGMKLISSLCTEMKVMGKGNSVMAYYDWGDRLS</sequence>
<dbReference type="Gene3D" id="3.60.40.10">
    <property type="entry name" value="PPM-type phosphatase domain"/>
    <property type="match status" value="1"/>
</dbReference>
<dbReference type="InterPro" id="IPR036457">
    <property type="entry name" value="PPM-type-like_dom_sf"/>
</dbReference>
<dbReference type="Pfam" id="PF07228">
    <property type="entry name" value="SpoIIE"/>
    <property type="match status" value="1"/>
</dbReference>
<reference evidence="3" key="1">
    <citation type="submission" date="2018-06" db="EMBL/GenBank/DDBJ databases">
        <authorList>
            <person name="Zhirakovskaya E."/>
        </authorList>
    </citation>
    <scope>NUCLEOTIDE SEQUENCE</scope>
</reference>